<dbReference type="AlphaFoldDB" id="A0A2T6BL78"/>
<gene>
    <name evidence="1" type="ORF">C8N43_1488</name>
</gene>
<dbReference type="RefSeq" id="WP_146174184.1">
    <property type="nucleotide sequence ID" value="NZ_QBKS01000001.1"/>
</dbReference>
<evidence type="ECO:0000313" key="2">
    <source>
        <dbReference type="Proteomes" id="UP000243978"/>
    </source>
</evidence>
<dbReference type="EMBL" id="QBKS01000001">
    <property type="protein sequence ID" value="PTX56823.1"/>
    <property type="molecule type" value="Genomic_DNA"/>
</dbReference>
<name>A0A2T6BL78_9RHOB</name>
<reference evidence="1 2" key="1">
    <citation type="submission" date="2018-04" db="EMBL/GenBank/DDBJ databases">
        <title>Genomic Encyclopedia of Archaeal and Bacterial Type Strains, Phase II (KMG-II): from individual species to whole genera.</title>
        <authorList>
            <person name="Goeker M."/>
        </authorList>
    </citation>
    <scope>NUCLEOTIDE SEQUENCE [LARGE SCALE GENOMIC DNA]</scope>
    <source>
        <strain evidence="1 2">DSM 100977</strain>
    </source>
</reference>
<dbReference type="OrthoDB" id="5297561at2"/>
<dbReference type="Gene3D" id="3.40.50.1820">
    <property type="entry name" value="alpha/beta hydrolase"/>
    <property type="match status" value="1"/>
</dbReference>
<proteinExistence type="predicted"/>
<dbReference type="SUPFAM" id="SSF53474">
    <property type="entry name" value="alpha/beta-Hydrolases"/>
    <property type="match status" value="1"/>
</dbReference>
<dbReference type="Proteomes" id="UP000243978">
    <property type="component" value="Unassembled WGS sequence"/>
</dbReference>
<evidence type="ECO:0000313" key="1">
    <source>
        <dbReference type="EMBL" id="PTX56823.1"/>
    </source>
</evidence>
<sequence>MIKKHRIIHDGLCADLYVPEGRPSIGTAVYLYGFPGSMGQTDPVQQLVKFGFSVLQPHFPGSYDSSGKCTPAACFEVLGKLEAMVQSGTLPNAKNGKHISGVEPISVLVGHSFGAYAALHGCSPLQEVREIFLLGPAIAFSSSLDGIGLNEDVDKQFSYIQKTRPFTYRLGGKGEWRELYSGSSDRDFEREAGKIERVFMVCGAADPYFNHELMEKNGEEIVRSVIRGDYEFFNKRVSGVAHGPAGLMQPALEMSGIT</sequence>
<organism evidence="1 2">
    <name type="scientific">Litoreibacter ponti</name>
    <dbReference type="NCBI Taxonomy" id="1510457"/>
    <lineage>
        <taxon>Bacteria</taxon>
        <taxon>Pseudomonadati</taxon>
        <taxon>Pseudomonadota</taxon>
        <taxon>Alphaproteobacteria</taxon>
        <taxon>Rhodobacterales</taxon>
        <taxon>Roseobacteraceae</taxon>
        <taxon>Litoreibacter</taxon>
    </lineage>
</organism>
<accession>A0A2T6BL78</accession>
<dbReference type="InterPro" id="IPR029058">
    <property type="entry name" value="AB_hydrolase_fold"/>
</dbReference>
<comment type="caution">
    <text evidence="1">The sequence shown here is derived from an EMBL/GenBank/DDBJ whole genome shotgun (WGS) entry which is preliminary data.</text>
</comment>
<evidence type="ECO:0008006" key="3">
    <source>
        <dbReference type="Google" id="ProtNLM"/>
    </source>
</evidence>
<protein>
    <recommendedName>
        <fullName evidence="3">Alpha/beta hydrolase family protein</fullName>
    </recommendedName>
</protein>
<keyword evidence="2" id="KW-1185">Reference proteome</keyword>